<dbReference type="AlphaFoldDB" id="A0A8J3E5I1"/>
<evidence type="ECO:0000313" key="2">
    <source>
        <dbReference type="EMBL" id="GGF35995.1"/>
    </source>
</evidence>
<dbReference type="InterPro" id="IPR018247">
    <property type="entry name" value="EF_Hand_1_Ca_BS"/>
</dbReference>
<dbReference type="EMBL" id="BMJQ01000014">
    <property type="protein sequence ID" value="GGF35995.1"/>
    <property type="molecule type" value="Genomic_DNA"/>
</dbReference>
<keyword evidence="3" id="KW-1185">Reference proteome</keyword>
<dbReference type="Proteomes" id="UP000646365">
    <property type="component" value="Unassembled WGS sequence"/>
</dbReference>
<dbReference type="InterPro" id="IPR002048">
    <property type="entry name" value="EF_hand_dom"/>
</dbReference>
<dbReference type="Gene3D" id="1.10.238.10">
    <property type="entry name" value="EF-hand"/>
    <property type="match status" value="1"/>
</dbReference>
<dbReference type="InterPro" id="IPR011992">
    <property type="entry name" value="EF-hand-dom_pair"/>
</dbReference>
<dbReference type="GO" id="GO:0005509">
    <property type="term" value="F:calcium ion binding"/>
    <property type="evidence" value="ECO:0007669"/>
    <property type="project" value="InterPro"/>
</dbReference>
<dbReference type="RefSeq" id="WP_189050542.1">
    <property type="nucleotide sequence ID" value="NZ_BMJQ01000014.1"/>
</dbReference>
<dbReference type="PROSITE" id="PS50222">
    <property type="entry name" value="EF_HAND_2"/>
    <property type="match status" value="1"/>
</dbReference>
<accession>A0A8J3E5I1</accession>
<feature type="domain" description="EF-hand" evidence="1">
    <location>
        <begin position="19"/>
        <end position="48"/>
    </location>
</feature>
<dbReference type="PROSITE" id="PS00018">
    <property type="entry name" value="EF_HAND_1"/>
    <property type="match status" value="1"/>
</dbReference>
<proteinExistence type="predicted"/>
<gene>
    <name evidence="2" type="ORF">GCM10011611_47960</name>
</gene>
<name>A0A8J3E5I1_9PROT</name>
<dbReference type="Pfam" id="PF13499">
    <property type="entry name" value="EF-hand_7"/>
    <property type="match status" value="1"/>
</dbReference>
<evidence type="ECO:0000313" key="3">
    <source>
        <dbReference type="Proteomes" id="UP000646365"/>
    </source>
</evidence>
<comment type="caution">
    <text evidence="2">The sequence shown here is derived from an EMBL/GenBank/DDBJ whole genome shotgun (WGS) entry which is preliminary data.</text>
</comment>
<dbReference type="SUPFAM" id="SSF47473">
    <property type="entry name" value="EF-hand"/>
    <property type="match status" value="1"/>
</dbReference>
<reference evidence="2" key="1">
    <citation type="journal article" date="2014" name="Int. J. Syst. Evol. Microbiol.">
        <title>Complete genome sequence of Corynebacterium casei LMG S-19264T (=DSM 44701T), isolated from a smear-ripened cheese.</title>
        <authorList>
            <consortium name="US DOE Joint Genome Institute (JGI-PGF)"/>
            <person name="Walter F."/>
            <person name="Albersmeier A."/>
            <person name="Kalinowski J."/>
            <person name="Ruckert C."/>
        </authorList>
    </citation>
    <scope>NUCLEOTIDE SEQUENCE</scope>
    <source>
        <strain evidence="2">CGMCC 1.15725</strain>
    </source>
</reference>
<sequence>MSSINSASYGQSGIQALEQYLFKQIDADGDGSITKSELESAVSANGGSKQSADQLYETLDPKNAGSVSEQQFEQNLPGNLLDKEISSVLLQEQAAQNPPQLTDITSQIPGAAAAGLTVKEGPISAAFRDEVDRVSHESNDGGADALFSLVDPASTEHGTAGDAGTAAQQLGAILKNLTA</sequence>
<evidence type="ECO:0000259" key="1">
    <source>
        <dbReference type="PROSITE" id="PS50222"/>
    </source>
</evidence>
<organism evidence="2 3">
    <name type="scientific">Aliidongia dinghuensis</name>
    <dbReference type="NCBI Taxonomy" id="1867774"/>
    <lineage>
        <taxon>Bacteria</taxon>
        <taxon>Pseudomonadati</taxon>
        <taxon>Pseudomonadota</taxon>
        <taxon>Alphaproteobacteria</taxon>
        <taxon>Rhodospirillales</taxon>
        <taxon>Dongiaceae</taxon>
        <taxon>Aliidongia</taxon>
    </lineage>
</organism>
<protein>
    <recommendedName>
        <fullName evidence="1">EF-hand domain-containing protein</fullName>
    </recommendedName>
</protein>
<reference evidence="2" key="2">
    <citation type="submission" date="2020-09" db="EMBL/GenBank/DDBJ databases">
        <authorList>
            <person name="Sun Q."/>
            <person name="Zhou Y."/>
        </authorList>
    </citation>
    <scope>NUCLEOTIDE SEQUENCE</scope>
    <source>
        <strain evidence="2">CGMCC 1.15725</strain>
    </source>
</reference>